<dbReference type="Proteomes" id="UP000772434">
    <property type="component" value="Unassembled WGS sequence"/>
</dbReference>
<reference evidence="2" key="1">
    <citation type="submission" date="2020-11" db="EMBL/GenBank/DDBJ databases">
        <authorList>
            <consortium name="DOE Joint Genome Institute"/>
            <person name="Ahrendt S."/>
            <person name="Riley R."/>
            <person name="Andreopoulos W."/>
            <person name="Labutti K."/>
            <person name="Pangilinan J."/>
            <person name="Ruiz-Duenas F.J."/>
            <person name="Barrasa J.M."/>
            <person name="Sanchez-Garcia M."/>
            <person name="Camarero S."/>
            <person name="Miyauchi S."/>
            <person name="Serrano A."/>
            <person name="Linde D."/>
            <person name="Babiker R."/>
            <person name="Drula E."/>
            <person name="Ayuso-Fernandez I."/>
            <person name="Pacheco R."/>
            <person name="Padilla G."/>
            <person name="Ferreira P."/>
            <person name="Barriuso J."/>
            <person name="Kellner H."/>
            <person name="Castanera R."/>
            <person name="Alfaro M."/>
            <person name="Ramirez L."/>
            <person name="Pisabarro A.G."/>
            <person name="Kuo A."/>
            <person name="Tritt A."/>
            <person name="Lipzen A."/>
            <person name="He G."/>
            <person name="Yan M."/>
            <person name="Ng V."/>
            <person name="Cullen D."/>
            <person name="Martin F."/>
            <person name="Rosso M.-N."/>
            <person name="Henrissat B."/>
            <person name="Hibbett D."/>
            <person name="Martinez A.T."/>
            <person name="Grigoriev I.V."/>
        </authorList>
    </citation>
    <scope>NUCLEOTIDE SEQUENCE</scope>
    <source>
        <strain evidence="2">AH 40177</strain>
    </source>
</reference>
<evidence type="ECO:0000313" key="3">
    <source>
        <dbReference type="Proteomes" id="UP000772434"/>
    </source>
</evidence>
<dbReference type="EMBL" id="JADNRY010000062">
    <property type="protein sequence ID" value="KAF9068361.1"/>
    <property type="molecule type" value="Genomic_DNA"/>
</dbReference>
<dbReference type="AlphaFoldDB" id="A0A9P5PM83"/>
<feature type="region of interest" description="Disordered" evidence="1">
    <location>
        <begin position="290"/>
        <end position="327"/>
    </location>
</feature>
<protein>
    <submittedName>
        <fullName evidence="2">Uncharacterized protein</fullName>
    </submittedName>
</protein>
<evidence type="ECO:0000313" key="2">
    <source>
        <dbReference type="EMBL" id="KAF9068361.1"/>
    </source>
</evidence>
<proteinExistence type="predicted"/>
<sequence length="327" mass="37705">MGIQVQPMVTFDDLQQRFFTLVSTQFDEVLANATTRSFLELVTNYNNILWMYNLLLDPTVLQRATHNEQHTPIPSGYPLVGDGTRNLDTMNPEARALYKMAIDARNRREPSLTEYSPIFETRIYLKQRARMVTMPPTTPEHAMVMPNPARKTREHHVEFGHTQYLFTPIWSDTDQERAMASIRKDNASHLSSSRDRYLYWIAWSDRFMLGMPHVTHELAIQGENLFENARQYARDPTTYLVRQLDIGERVPRTHKPYELSPTFSTIAQQPPGLNRNTLTITSQLATVNRAQDQPLSPPKPPSRPALGQAPTSPRILQGEYLLETRRD</sequence>
<accession>A0A9P5PM83</accession>
<keyword evidence="3" id="KW-1185">Reference proteome</keyword>
<name>A0A9P5PM83_9AGAR</name>
<organism evidence="2 3">
    <name type="scientific">Rhodocollybia butyracea</name>
    <dbReference type="NCBI Taxonomy" id="206335"/>
    <lineage>
        <taxon>Eukaryota</taxon>
        <taxon>Fungi</taxon>
        <taxon>Dikarya</taxon>
        <taxon>Basidiomycota</taxon>
        <taxon>Agaricomycotina</taxon>
        <taxon>Agaricomycetes</taxon>
        <taxon>Agaricomycetidae</taxon>
        <taxon>Agaricales</taxon>
        <taxon>Marasmiineae</taxon>
        <taxon>Omphalotaceae</taxon>
        <taxon>Rhodocollybia</taxon>
    </lineage>
</organism>
<evidence type="ECO:0000256" key="1">
    <source>
        <dbReference type="SAM" id="MobiDB-lite"/>
    </source>
</evidence>
<gene>
    <name evidence="2" type="ORF">BDP27DRAFT_1422070</name>
</gene>
<comment type="caution">
    <text evidence="2">The sequence shown here is derived from an EMBL/GenBank/DDBJ whole genome shotgun (WGS) entry which is preliminary data.</text>
</comment>